<reference evidence="1 2" key="1">
    <citation type="submission" date="2024-11" db="EMBL/GenBank/DDBJ databases">
        <title>A near-complete genome assembly of Cinchona calisaya.</title>
        <authorList>
            <person name="Lian D.C."/>
            <person name="Zhao X.W."/>
            <person name="Wei L."/>
        </authorList>
    </citation>
    <scope>NUCLEOTIDE SEQUENCE [LARGE SCALE GENOMIC DNA]</scope>
    <source>
        <tissue evidence="1">Nenye</tissue>
    </source>
</reference>
<name>A0ABD2ZCE8_9GENT</name>
<evidence type="ECO:0000313" key="1">
    <source>
        <dbReference type="EMBL" id="KAL3516491.1"/>
    </source>
</evidence>
<keyword evidence="2" id="KW-1185">Reference proteome</keyword>
<proteinExistence type="predicted"/>
<dbReference type="PANTHER" id="PTHR46023:SF6">
    <property type="entry name" value="LIPASE CLASS 3 FAMILY PROTEIN"/>
    <property type="match status" value="1"/>
</dbReference>
<evidence type="ECO:0000313" key="2">
    <source>
        <dbReference type="Proteomes" id="UP001630127"/>
    </source>
</evidence>
<comment type="caution">
    <text evidence="1">The sequence shown here is derived from an EMBL/GenBank/DDBJ whole genome shotgun (WGS) entry which is preliminary data.</text>
</comment>
<gene>
    <name evidence="1" type="ORF">ACH5RR_023393</name>
</gene>
<dbReference type="Proteomes" id="UP001630127">
    <property type="component" value="Unassembled WGS sequence"/>
</dbReference>
<accession>A0ABD2ZCE8</accession>
<organism evidence="1 2">
    <name type="scientific">Cinchona calisaya</name>
    <dbReference type="NCBI Taxonomy" id="153742"/>
    <lineage>
        <taxon>Eukaryota</taxon>
        <taxon>Viridiplantae</taxon>
        <taxon>Streptophyta</taxon>
        <taxon>Embryophyta</taxon>
        <taxon>Tracheophyta</taxon>
        <taxon>Spermatophyta</taxon>
        <taxon>Magnoliopsida</taxon>
        <taxon>eudicotyledons</taxon>
        <taxon>Gunneridae</taxon>
        <taxon>Pentapetalae</taxon>
        <taxon>asterids</taxon>
        <taxon>lamiids</taxon>
        <taxon>Gentianales</taxon>
        <taxon>Rubiaceae</taxon>
        <taxon>Cinchonoideae</taxon>
        <taxon>Cinchoneae</taxon>
        <taxon>Cinchona</taxon>
    </lineage>
</organism>
<dbReference type="PANTHER" id="PTHR46023">
    <property type="entry name" value="LIPASE CLASS 3 PROTEIN-LIKE"/>
    <property type="match status" value="1"/>
</dbReference>
<dbReference type="AlphaFoldDB" id="A0ABD2ZCE8"/>
<sequence>MVTASSWLNDLRDQVEHNRVLNVIYRSATALGTRLPSIANAKARVVVAGALLRPVSSSTKVVMKRAQDVDQAVVKSRSSLPSWTCMGPRRQVDGQLELRLFLLESHKVGCLNSLQMDFLDSESPRRKEFA</sequence>
<dbReference type="EMBL" id="JBJUIK010000010">
    <property type="protein sequence ID" value="KAL3516491.1"/>
    <property type="molecule type" value="Genomic_DNA"/>
</dbReference>
<protein>
    <submittedName>
        <fullName evidence="1">Uncharacterized protein</fullName>
    </submittedName>
</protein>